<comment type="caution">
    <text evidence="6">The sequence shown here is derived from an EMBL/GenBank/DDBJ whole genome shotgun (WGS) entry which is preliminary data.</text>
</comment>
<dbReference type="PRINTS" id="PR00723">
    <property type="entry name" value="SUBTILISIN"/>
</dbReference>
<evidence type="ECO:0000256" key="3">
    <source>
        <dbReference type="ARBA" id="ARBA00022825"/>
    </source>
</evidence>
<keyword evidence="3 4" id="KW-0720">Serine protease</keyword>
<feature type="active site" description="Charge relay system" evidence="4">
    <location>
        <position position="504"/>
    </location>
</feature>
<comment type="similarity">
    <text evidence="4">Belongs to the peptidase S8 family.</text>
</comment>
<keyword evidence="2 4" id="KW-0378">Hydrolase</keyword>
<organism evidence="6 7">
    <name type="scientific">Phocaeicola plebeius</name>
    <dbReference type="NCBI Taxonomy" id="310297"/>
    <lineage>
        <taxon>Bacteria</taxon>
        <taxon>Pseudomonadati</taxon>
        <taxon>Bacteroidota</taxon>
        <taxon>Bacteroidia</taxon>
        <taxon>Bacteroidales</taxon>
        <taxon>Bacteroidaceae</taxon>
        <taxon>Phocaeicola</taxon>
    </lineage>
</organism>
<feature type="active site" description="Charge relay system" evidence="4">
    <location>
        <position position="287"/>
    </location>
</feature>
<feature type="domain" description="Peptidase S8/S53" evidence="5">
    <location>
        <begin position="221"/>
        <end position="550"/>
    </location>
</feature>
<dbReference type="GO" id="GO:0016485">
    <property type="term" value="P:protein processing"/>
    <property type="evidence" value="ECO:0007669"/>
    <property type="project" value="TreeGrafter"/>
</dbReference>
<dbReference type="GO" id="GO:0004252">
    <property type="term" value="F:serine-type endopeptidase activity"/>
    <property type="evidence" value="ECO:0007669"/>
    <property type="project" value="UniProtKB-UniRule"/>
</dbReference>
<evidence type="ECO:0000313" key="7">
    <source>
        <dbReference type="Proteomes" id="UP000284361"/>
    </source>
</evidence>
<dbReference type="PANTHER" id="PTHR42884">
    <property type="entry name" value="PROPROTEIN CONVERTASE SUBTILISIN/KEXIN-RELATED"/>
    <property type="match status" value="1"/>
</dbReference>
<keyword evidence="1 4" id="KW-0645">Protease</keyword>
<evidence type="ECO:0000259" key="5">
    <source>
        <dbReference type="Pfam" id="PF00082"/>
    </source>
</evidence>
<feature type="active site" description="Charge relay system" evidence="4">
    <location>
        <position position="228"/>
    </location>
</feature>
<dbReference type="InterPro" id="IPR022398">
    <property type="entry name" value="Peptidase_S8_His-AS"/>
</dbReference>
<dbReference type="EMBL" id="QSJG01000051">
    <property type="protein sequence ID" value="RHD47848.1"/>
    <property type="molecule type" value="Genomic_DNA"/>
</dbReference>
<dbReference type="RefSeq" id="WP_118166203.1">
    <property type="nucleotide sequence ID" value="NZ_JAQEYB010000068.1"/>
</dbReference>
<dbReference type="InterPro" id="IPR036852">
    <property type="entry name" value="Peptidase_S8/S53_dom_sf"/>
</dbReference>
<dbReference type="PROSITE" id="PS00138">
    <property type="entry name" value="SUBTILASE_SER"/>
    <property type="match status" value="1"/>
</dbReference>
<dbReference type="Proteomes" id="UP000284361">
    <property type="component" value="Unassembled WGS sequence"/>
</dbReference>
<dbReference type="InterPro" id="IPR023828">
    <property type="entry name" value="Peptidase_S8_Ser-AS"/>
</dbReference>
<accession>A0A414FJ88</accession>
<dbReference type="Gene3D" id="2.60.40.1080">
    <property type="match status" value="1"/>
</dbReference>
<evidence type="ECO:0000256" key="1">
    <source>
        <dbReference type="ARBA" id="ARBA00022670"/>
    </source>
</evidence>
<dbReference type="AlphaFoldDB" id="A0A414FJ88"/>
<dbReference type="Gene3D" id="3.40.50.200">
    <property type="entry name" value="Peptidase S8/S53 domain"/>
    <property type="match status" value="1"/>
</dbReference>
<protein>
    <submittedName>
        <fullName evidence="6">Protease</fullName>
    </submittedName>
</protein>
<name>A0A414FJ88_9BACT</name>
<evidence type="ECO:0000313" key="6">
    <source>
        <dbReference type="EMBL" id="RHD47848.1"/>
    </source>
</evidence>
<sequence>MKKVYIYALACALTAVSCQDNDWVADNATSQVPEIEIPMGAADGELLIKFVPEMSDILDQTLTRAGGVSTRSGIPSTDEVLSILGAYHFERVFPVDPKTEARTREAGMHLWYIVRFDKNTDLKEAARQLRKLGEISKIQSNPTIQRAYDPKKKPLYLSANDLQYVTRTDEGLTFNDPGLKHQWHYQNKGSYAFVKEGRAEAIAGSDVNCVEAWKSCKGDPSIIVAVLDEGVMWSHPDLKANMWTNESEEIGSTGDKDGNGYKGDRYGYNFVKNTGVISWTSAEDTGHGTHVAGTIAAVNGNGTGVSGIAGGDGTENSGVKIMTCQLFDGQYGATLAAEAKAIKYAADNGAVILQCSWGYNSPDANEALGYVPGPKNEQDWENQYPLEKEALDYFIHNAGSPNGVIDGGLAIFASGNEYAPSSSFPAGYSKCISVSAIAADYTPSSYTNYGTEITLCAPGGDGDYYGTPGTAEDHFDWETETQGLILSTGIKNGQPAYTYMEGTSMACPHVSGVAALGLSYAVKQRRHFKAAEFKELMIQTANSEFYQEYDRKVEKLYYYNHATIGASPTLMNLIDRKGKMGKLVDAGALLKAIGNHGSDMIVPNVYLATGKSTSIDLARYFIDGESLNYSCTVANENIATTSVDKTILTINGIADGSTTVTIQAGSKSQTITITVRKNAGGSGWL</sequence>
<dbReference type="PROSITE" id="PS51892">
    <property type="entry name" value="SUBTILASE"/>
    <property type="match status" value="1"/>
</dbReference>
<reference evidence="6 7" key="1">
    <citation type="submission" date="2018-08" db="EMBL/GenBank/DDBJ databases">
        <title>A genome reference for cultivated species of the human gut microbiota.</title>
        <authorList>
            <person name="Zou Y."/>
            <person name="Xue W."/>
            <person name="Luo G."/>
        </authorList>
    </citation>
    <scope>NUCLEOTIDE SEQUENCE [LARGE SCALE GENOMIC DNA]</scope>
    <source>
        <strain evidence="6 7">AM31-10</strain>
    </source>
</reference>
<dbReference type="InterPro" id="IPR000209">
    <property type="entry name" value="Peptidase_S8/S53_dom"/>
</dbReference>
<proteinExistence type="inferred from homology"/>
<dbReference type="GO" id="GO:0016020">
    <property type="term" value="C:membrane"/>
    <property type="evidence" value="ECO:0007669"/>
    <property type="project" value="TreeGrafter"/>
</dbReference>
<dbReference type="SUPFAM" id="SSF52743">
    <property type="entry name" value="Subtilisin-like"/>
    <property type="match status" value="1"/>
</dbReference>
<evidence type="ECO:0000256" key="2">
    <source>
        <dbReference type="ARBA" id="ARBA00022801"/>
    </source>
</evidence>
<evidence type="ECO:0000256" key="4">
    <source>
        <dbReference type="PROSITE-ProRule" id="PRU01240"/>
    </source>
</evidence>
<dbReference type="InterPro" id="IPR015500">
    <property type="entry name" value="Peptidase_S8_subtilisin-rel"/>
</dbReference>
<gene>
    <name evidence="6" type="ORF">DW789_15145</name>
</gene>
<dbReference type="PROSITE" id="PS00137">
    <property type="entry name" value="SUBTILASE_HIS"/>
    <property type="match status" value="1"/>
</dbReference>
<dbReference type="PROSITE" id="PS51257">
    <property type="entry name" value="PROKAR_LIPOPROTEIN"/>
    <property type="match status" value="1"/>
</dbReference>
<dbReference type="PANTHER" id="PTHR42884:SF14">
    <property type="entry name" value="NEUROENDOCRINE CONVERTASE 1"/>
    <property type="match status" value="1"/>
</dbReference>
<dbReference type="Pfam" id="PF00082">
    <property type="entry name" value="Peptidase_S8"/>
    <property type="match status" value="1"/>
</dbReference>